<dbReference type="Pfam" id="PF13715">
    <property type="entry name" value="CarbopepD_reg_2"/>
    <property type="match status" value="1"/>
</dbReference>
<dbReference type="InterPro" id="IPR037066">
    <property type="entry name" value="Plug_dom_sf"/>
</dbReference>
<dbReference type="SUPFAM" id="SSF49452">
    <property type="entry name" value="Starch-binding domain-like"/>
    <property type="match status" value="1"/>
</dbReference>
<protein>
    <submittedName>
        <fullName evidence="10">TonB-dependent receptor</fullName>
    </submittedName>
</protein>
<dbReference type="PANTHER" id="PTHR30069">
    <property type="entry name" value="TONB-DEPENDENT OUTER MEMBRANE RECEPTOR"/>
    <property type="match status" value="1"/>
</dbReference>
<dbReference type="InterPro" id="IPR036942">
    <property type="entry name" value="Beta-barrel_TonB_sf"/>
</dbReference>
<evidence type="ECO:0000259" key="9">
    <source>
        <dbReference type="Pfam" id="PF07715"/>
    </source>
</evidence>
<dbReference type="Gene3D" id="2.40.170.20">
    <property type="entry name" value="TonB-dependent receptor, beta-barrel domain"/>
    <property type="match status" value="1"/>
</dbReference>
<dbReference type="SUPFAM" id="SSF56935">
    <property type="entry name" value="Porins"/>
    <property type="match status" value="1"/>
</dbReference>
<dbReference type="Gene3D" id="2.60.40.1120">
    <property type="entry name" value="Carboxypeptidase-like, regulatory domain"/>
    <property type="match status" value="1"/>
</dbReference>
<keyword evidence="6 8" id="KW-0472">Membrane</keyword>
<organism evidence="10 11">
    <name type="scientific">Haloflavibacter putidus</name>
    <dbReference type="NCBI Taxonomy" id="2576776"/>
    <lineage>
        <taxon>Bacteria</taxon>
        <taxon>Pseudomonadati</taxon>
        <taxon>Bacteroidota</taxon>
        <taxon>Flavobacteriia</taxon>
        <taxon>Flavobacteriales</taxon>
        <taxon>Flavobacteriaceae</taxon>
        <taxon>Haloflavibacter</taxon>
    </lineage>
</organism>
<name>A0A507ZHP1_9FLAO</name>
<keyword evidence="3 8" id="KW-1134">Transmembrane beta strand</keyword>
<keyword evidence="10" id="KW-0675">Receptor</keyword>
<dbReference type="EMBL" id="VIAR01000012">
    <property type="protein sequence ID" value="TQD35388.1"/>
    <property type="molecule type" value="Genomic_DNA"/>
</dbReference>
<dbReference type="GO" id="GO:0044718">
    <property type="term" value="P:siderophore transmembrane transport"/>
    <property type="evidence" value="ECO:0007669"/>
    <property type="project" value="TreeGrafter"/>
</dbReference>
<reference evidence="10 11" key="1">
    <citation type="submission" date="2019-06" db="EMBL/GenBank/DDBJ databases">
        <title>Flavibacter putida gen. nov., sp. nov., a novel marine bacterium of the family Flavobacteriaceae isolated from coastal seawater.</title>
        <authorList>
            <person name="Feng X."/>
        </authorList>
    </citation>
    <scope>NUCLEOTIDE SEQUENCE [LARGE SCALE GENOMIC DNA]</scope>
    <source>
        <strain evidence="10 11">PLHSN227</strain>
    </source>
</reference>
<keyword evidence="7 8" id="KW-0998">Cell outer membrane</keyword>
<accession>A0A507ZHP1</accession>
<evidence type="ECO:0000256" key="8">
    <source>
        <dbReference type="PROSITE-ProRule" id="PRU01360"/>
    </source>
</evidence>
<dbReference type="Pfam" id="PF07715">
    <property type="entry name" value="Plug"/>
    <property type="match status" value="1"/>
</dbReference>
<dbReference type="PROSITE" id="PS52016">
    <property type="entry name" value="TONB_DEPENDENT_REC_3"/>
    <property type="match status" value="1"/>
</dbReference>
<dbReference type="InterPro" id="IPR012910">
    <property type="entry name" value="Plug_dom"/>
</dbReference>
<dbReference type="GO" id="GO:0009279">
    <property type="term" value="C:cell outer membrane"/>
    <property type="evidence" value="ECO:0007669"/>
    <property type="project" value="UniProtKB-SubCell"/>
</dbReference>
<keyword evidence="2 8" id="KW-0813">Transport</keyword>
<dbReference type="GO" id="GO:0030246">
    <property type="term" value="F:carbohydrate binding"/>
    <property type="evidence" value="ECO:0007669"/>
    <property type="project" value="InterPro"/>
</dbReference>
<dbReference type="Gene3D" id="2.170.130.10">
    <property type="entry name" value="TonB-dependent receptor, plug domain"/>
    <property type="match status" value="1"/>
</dbReference>
<comment type="subcellular location">
    <subcellularLocation>
        <location evidence="1 8">Cell outer membrane</location>
        <topology evidence="1 8">Multi-pass membrane protein</topology>
    </subcellularLocation>
</comment>
<comment type="similarity">
    <text evidence="8">Belongs to the TonB-dependent receptor family.</text>
</comment>
<evidence type="ECO:0000313" key="11">
    <source>
        <dbReference type="Proteomes" id="UP000317169"/>
    </source>
</evidence>
<dbReference type="OrthoDB" id="9812892at2"/>
<dbReference type="RefSeq" id="WP_141422362.1">
    <property type="nucleotide sequence ID" value="NZ_VIAR01000012.1"/>
</dbReference>
<dbReference type="PANTHER" id="PTHR30069:SF29">
    <property type="entry name" value="HEMOGLOBIN AND HEMOGLOBIN-HAPTOGLOBIN-BINDING PROTEIN 1-RELATED"/>
    <property type="match status" value="1"/>
</dbReference>
<sequence length="790" mass="88989">MKRLLTSVLVFILVAVFPLYGQNKTGSISGKVTDYNDNLLPFISIQLEGTKKGVSTNFDGEFKLENLAPKSYTLLVSGLGFSSVKQKLSLKAGEELKVNFRLQESIAEIEEVLLLGQNKVGKLRQSAKAVSVIETKEVKLQTADLGEILTRTSGVNVRRSGGLGSNTRFSLNGLTDDQIRFMVDGIPLDFMGYSSGIANVPVNLVDQVEVYKGVVPVSLGADALGGVVNLVSQKDSIQNTGAISYQTGAFGTHRLAVNGETKLNENGLFFRGSSFYDYAKNNYEVDVEIAGEGGKLKEVRVPRFHDAYKGAGLRGTFGVRNRSWVNELSVEVFANIYQKDIQNNNIMSIVYGEVTSEEDNYGALLRYRKNLSEKLKLKTAAGYTQRKITFIDTSKYIYNWYGEKVRNNNGDIIKSTPGEVGNATNLLTKDDNLYGRFNLNYQLAPQHNLHFSSAPTYISRTIKERWLAEGQSQKTPDKEQSIFSWVNGLEYIWQSSNKKIENILFAKDYLYSVEATEKTSGLPINRDQNTHNFGFGNSFRFKINSQWLLKASYEWATRLPRPTQIFGNGRLVVPNLALKPERSHNANLEINYGNNPTASSNWNIKFNAFLRSTDQLILLLGNNEVFSYQNVFAARSLGAEVSAFWETANNKLRLEANATWQDFTNQSSEGEFGRYNGDRIPNRPYLFGNTKVNYRFFKLFDAKDKLTAFWTTHYVYEFYRGWESVGLIQFKDQIPAQFVHNLGVTYELPIKSVKTALTAEIQNLADTDVYDFFGVQRPGRAFYIKLTTQF</sequence>
<dbReference type="InterPro" id="IPR013784">
    <property type="entry name" value="Carb-bd-like_fold"/>
</dbReference>
<dbReference type="GO" id="GO:0015344">
    <property type="term" value="F:siderophore uptake transmembrane transporter activity"/>
    <property type="evidence" value="ECO:0007669"/>
    <property type="project" value="TreeGrafter"/>
</dbReference>
<evidence type="ECO:0000256" key="1">
    <source>
        <dbReference type="ARBA" id="ARBA00004571"/>
    </source>
</evidence>
<gene>
    <name evidence="10" type="ORF">FKR84_10985</name>
</gene>
<keyword evidence="4 8" id="KW-0812">Transmembrane</keyword>
<evidence type="ECO:0000256" key="4">
    <source>
        <dbReference type="ARBA" id="ARBA00022692"/>
    </source>
</evidence>
<evidence type="ECO:0000313" key="10">
    <source>
        <dbReference type="EMBL" id="TQD35388.1"/>
    </source>
</evidence>
<proteinExistence type="inferred from homology"/>
<dbReference type="InterPro" id="IPR039426">
    <property type="entry name" value="TonB-dep_rcpt-like"/>
</dbReference>
<keyword evidence="5" id="KW-0732">Signal</keyword>
<dbReference type="Proteomes" id="UP000317169">
    <property type="component" value="Unassembled WGS sequence"/>
</dbReference>
<evidence type="ECO:0000256" key="2">
    <source>
        <dbReference type="ARBA" id="ARBA00022448"/>
    </source>
</evidence>
<keyword evidence="11" id="KW-1185">Reference proteome</keyword>
<dbReference type="AlphaFoldDB" id="A0A507ZHP1"/>
<evidence type="ECO:0000256" key="6">
    <source>
        <dbReference type="ARBA" id="ARBA00023136"/>
    </source>
</evidence>
<feature type="domain" description="TonB-dependent receptor plug" evidence="9">
    <location>
        <begin position="123"/>
        <end position="227"/>
    </location>
</feature>
<evidence type="ECO:0000256" key="5">
    <source>
        <dbReference type="ARBA" id="ARBA00022729"/>
    </source>
</evidence>
<evidence type="ECO:0000256" key="3">
    <source>
        <dbReference type="ARBA" id="ARBA00022452"/>
    </source>
</evidence>
<evidence type="ECO:0000256" key="7">
    <source>
        <dbReference type="ARBA" id="ARBA00023237"/>
    </source>
</evidence>
<comment type="caution">
    <text evidence="10">The sequence shown here is derived from an EMBL/GenBank/DDBJ whole genome shotgun (WGS) entry which is preliminary data.</text>
</comment>